<dbReference type="AlphaFoldDB" id="A0A4U0SNN0"/>
<protein>
    <submittedName>
        <fullName evidence="2">Uncharacterized protein</fullName>
    </submittedName>
</protein>
<dbReference type="OrthoDB" id="4337083at2"/>
<sequence length="70" mass="7374">MPQTRRSPAMSRPPNSPAQRDPCFSAGRAGRGSQCPAPAAGAGCNHHRRHTLLGGQPPITRANNPASQYT</sequence>
<evidence type="ECO:0000313" key="2">
    <source>
        <dbReference type="EMBL" id="TKA11604.1"/>
    </source>
</evidence>
<organism evidence="2 3">
    <name type="scientific">Actinacidiphila oryziradicis</name>
    <dbReference type="NCBI Taxonomy" id="2571141"/>
    <lineage>
        <taxon>Bacteria</taxon>
        <taxon>Bacillati</taxon>
        <taxon>Actinomycetota</taxon>
        <taxon>Actinomycetes</taxon>
        <taxon>Kitasatosporales</taxon>
        <taxon>Streptomycetaceae</taxon>
        <taxon>Actinacidiphila</taxon>
    </lineage>
</organism>
<proteinExistence type="predicted"/>
<dbReference type="EMBL" id="SUMC01000007">
    <property type="protein sequence ID" value="TKA11604.1"/>
    <property type="molecule type" value="Genomic_DNA"/>
</dbReference>
<dbReference type="Proteomes" id="UP000305778">
    <property type="component" value="Unassembled WGS sequence"/>
</dbReference>
<accession>A0A4U0SNN0</accession>
<gene>
    <name evidence="2" type="ORF">FCI23_09625</name>
</gene>
<feature type="compositionally biased region" description="Polar residues" evidence="1">
    <location>
        <begin position="61"/>
        <end position="70"/>
    </location>
</feature>
<keyword evidence="3" id="KW-1185">Reference proteome</keyword>
<reference evidence="2 3" key="1">
    <citation type="submission" date="2019-04" db="EMBL/GenBank/DDBJ databases">
        <title>Streptomyces oryziradicis sp. nov., a novel actinomycete isolated from rhizosphere soil of rice (Oryza sativa L.).</title>
        <authorList>
            <person name="Li C."/>
        </authorList>
    </citation>
    <scope>NUCLEOTIDE SEQUENCE [LARGE SCALE GENOMIC DNA]</scope>
    <source>
        <strain evidence="2 3">NEAU-C40</strain>
    </source>
</reference>
<evidence type="ECO:0000256" key="1">
    <source>
        <dbReference type="SAM" id="MobiDB-lite"/>
    </source>
</evidence>
<name>A0A4U0SNN0_9ACTN</name>
<comment type="caution">
    <text evidence="2">The sequence shown here is derived from an EMBL/GenBank/DDBJ whole genome shotgun (WGS) entry which is preliminary data.</text>
</comment>
<evidence type="ECO:0000313" key="3">
    <source>
        <dbReference type="Proteomes" id="UP000305778"/>
    </source>
</evidence>
<feature type="region of interest" description="Disordered" evidence="1">
    <location>
        <begin position="1"/>
        <end position="70"/>
    </location>
</feature>